<gene>
    <name evidence="1" type="ORF">A6J39_000735</name>
</gene>
<dbReference type="AlphaFoldDB" id="A0AAX0X0K3"/>
<comment type="caution">
    <text evidence="1">The sequence shown here is derived from an EMBL/GenBank/DDBJ whole genome shotgun (WGS) entry which is preliminary data.</text>
</comment>
<accession>A0AAX0X0K3</accession>
<feature type="non-terminal residue" evidence="1">
    <location>
        <position position="20"/>
    </location>
</feature>
<reference evidence="1" key="1">
    <citation type="submission" date="2017-12" db="EMBL/GenBank/DDBJ databases">
        <title>FDA dAtabase for Regulatory Grade micrObial Sequences (FDA-ARGOS): Supporting development and validation of Infectious Disease Dx tests.</title>
        <authorList>
            <person name="Kerrigan L."/>
            <person name="Tallon L.J."/>
            <person name="Sadzewicz L."/>
            <person name="Sengamalay N."/>
            <person name="Ott S."/>
            <person name="Godinez A."/>
            <person name="Nagaraj S."/>
            <person name="Vavikolanu K."/>
            <person name="Vyas G."/>
            <person name="Nadendla S."/>
            <person name="Aluvathingal J."/>
            <person name="Sichtig H."/>
        </authorList>
    </citation>
    <scope>NUCLEOTIDE SEQUENCE [LARGE SCALE GENOMIC DNA]</scope>
    <source>
        <strain evidence="1">FDAARGOS_200</strain>
    </source>
</reference>
<proteinExistence type="predicted"/>
<organism evidence="1 2">
    <name type="scientific">Legionella anisa</name>
    <dbReference type="NCBI Taxonomy" id="28082"/>
    <lineage>
        <taxon>Bacteria</taxon>
        <taxon>Pseudomonadati</taxon>
        <taxon>Pseudomonadota</taxon>
        <taxon>Gammaproteobacteria</taxon>
        <taxon>Legionellales</taxon>
        <taxon>Legionellaceae</taxon>
        <taxon>Legionella</taxon>
    </lineage>
</organism>
<dbReference type="Proteomes" id="UP000192511">
    <property type="component" value="Unassembled WGS sequence"/>
</dbReference>
<dbReference type="EMBL" id="NBTX02000001">
    <property type="protein sequence ID" value="PNL74013.1"/>
    <property type="molecule type" value="Genomic_DNA"/>
</dbReference>
<name>A0AAX0X0K3_9GAMM</name>
<evidence type="ECO:0000313" key="1">
    <source>
        <dbReference type="EMBL" id="PNL74013.1"/>
    </source>
</evidence>
<sequence>MKRFHIHISVDNLADSIRFY</sequence>
<protein>
    <submittedName>
        <fullName evidence="1">Glyoxalase/bleomycin resistance/dioxygenase family protein</fullName>
    </submittedName>
</protein>
<evidence type="ECO:0000313" key="2">
    <source>
        <dbReference type="Proteomes" id="UP000192511"/>
    </source>
</evidence>
<keyword evidence="2" id="KW-1185">Reference proteome</keyword>